<feature type="repeat" description="TPR" evidence="3">
    <location>
        <begin position="1103"/>
        <end position="1136"/>
    </location>
</feature>
<dbReference type="InterPro" id="IPR006597">
    <property type="entry name" value="Sel1-like"/>
</dbReference>
<keyword evidence="6" id="KW-0812">Transmembrane</keyword>
<keyword evidence="2 3" id="KW-0802">TPR repeat</keyword>
<dbReference type="SMART" id="SM00028">
    <property type="entry name" value="TPR"/>
    <property type="match status" value="13"/>
</dbReference>
<keyword evidence="6" id="KW-0472">Membrane</keyword>
<feature type="compositionally biased region" description="Basic and acidic residues" evidence="5">
    <location>
        <begin position="391"/>
        <end position="402"/>
    </location>
</feature>
<dbReference type="InterPro" id="IPR019734">
    <property type="entry name" value="TPR_rpt"/>
</dbReference>
<reference evidence="7 8" key="1">
    <citation type="submission" date="2020-01" db="EMBL/GenBank/DDBJ databases">
        <title>Complete genome sequence of a human oral phylogroup 1 Treponema sp. strain ATCC 700766, originally isolated from periodontitis dental plaque.</title>
        <authorList>
            <person name="Chan Y."/>
            <person name="Huo Y.-B."/>
            <person name="Yu X.-L."/>
            <person name="Zeng H."/>
            <person name="Leung W.-K."/>
            <person name="Watt R.M."/>
        </authorList>
    </citation>
    <scope>NUCLEOTIDE SEQUENCE [LARGE SCALE GENOMIC DNA]</scope>
    <source>
        <strain evidence="7 8">OMZ 804</strain>
    </source>
</reference>
<feature type="repeat" description="TPR" evidence="3">
    <location>
        <begin position="797"/>
        <end position="830"/>
    </location>
</feature>
<feature type="region of interest" description="Disordered" evidence="5">
    <location>
        <begin position="614"/>
        <end position="651"/>
    </location>
</feature>
<organism evidence="7 8">
    <name type="scientific">Treponema vincentii</name>
    <dbReference type="NCBI Taxonomy" id="69710"/>
    <lineage>
        <taxon>Bacteria</taxon>
        <taxon>Pseudomonadati</taxon>
        <taxon>Spirochaetota</taxon>
        <taxon>Spirochaetia</taxon>
        <taxon>Spirochaetales</taxon>
        <taxon>Treponemataceae</taxon>
        <taxon>Treponema</taxon>
    </lineage>
</organism>
<dbReference type="SUPFAM" id="SSF48452">
    <property type="entry name" value="TPR-like"/>
    <property type="match status" value="2"/>
</dbReference>
<protein>
    <submittedName>
        <fullName evidence="7">Tetratricopeptide repeat protein</fullName>
    </submittedName>
</protein>
<feature type="coiled-coil region" evidence="4">
    <location>
        <begin position="220"/>
        <end position="295"/>
    </location>
</feature>
<feature type="transmembrane region" description="Helical" evidence="6">
    <location>
        <begin position="7"/>
        <end position="28"/>
    </location>
</feature>
<dbReference type="RefSeq" id="WP_162661953.1">
    <property type="nucleotide sequence ID" value="NZ_CP048020.1"/>
</dbReference>
<evidence type="ECO:0000256" key="5">
    <source>
        <dbReference type="SAM" id="MobiDB-lite"/>
    </source>
</evidence>
<keyword evidence="1" id="KW-0677">Repeat</keyword>
<accession>A0A6P1XXD1</accession>
<feature type="repeat" description="TPR" evidence="3">
    <location>
        <begin position="831"/>
        <end position="864"/>
    </location>
</feature>
<evidence type="ECO:0000313" key="7">
    <source>
        <dbReference type="EMBL" id="QHX42138.1"/>
    </source>
</evidence>
<feature type="compositionally biased region" description="Polar residues" evidence="5">
    <location>
        <begin position="101"/>
        <end position="116"/>
    </location>
</feature>
<feature type="region of interest" description="Disordered" evidence="5">
    <location>
        <begin position="42"/>
        <end position="62"/>
    </location>
</feature>
<keyword evidence="6" id="KW-1133">Transmembrane helix</keyword>
<gene>
    <name evidence="7" type="ORF">GWP43_00200</name>
</gene>
<evidence type="ECO:0000256" key="1">
    <source>
        <dbReference type="ARBA" id="ARBA00022737"/>
    </source>
</evidence>
<dbReference type="PROSITE" id="PS50005">
    <property type="entry name" value="TPR"/>
    <property type="match status" value="8"/>
</dbReference>
<dbReference type="EMBL" id="CP048020">
    <property type="protein sequence ID" value="QHX42138.1"/>
    <property type="molecule type" value="Genomic_DNA"/>
</dbReference>
<feature type="region of interest" description="Disordered" evidence="5">
    <location>
        <begin position="391"/>
        <end position="509"/>
    </location>
</feature>
<evidence type="ECO:0000256" key="3">
    <source>
        <dbReference type="PROSITE-ProRule" id="PRU00339"/>
    </source>
</evidence>
<dbReference type="Proteomes" id="UP000464374">
    <property type="component" value="Chromosome"/>
</dbReference>
<dbReference type="PROSITE" id="PS50293">
    <property type="entry name" value="TPR_REGION"/>
    <property type="match status" value="1"/>
</dbReference>
<dbReference type="InterPro" id="IPR050498">
    <property type="entry name" value="Ycf3"/>
</dbReference>
<dbReference type="PANTHER" id="PTHR44858:SF1">
    <property type="entry name" value="UDP-N-ACETYLGLUCOSAMINE--PEPTIDE N-ACETYLGLUCOSAMINYLTRANSFERASE SPINDLY-RELATED"/>
    <property type="match status" value="1"/>
</dbReference>
<keyword evidence="4" id="KW-0175">Coiled coil</keyword>
<dbReference type="PANTHER" id="PTHR44858">
    <property type="entry name" value="TETRATRICOPEPTIDE REPEAT PROTEIN 6"/>
    <property type="match status" value="1"/>
</dbReference>
<name>A0A6P1XXD1_9SPIR</name>
<proteinExistence type="predicted"/>
<evidence type="ECO:0000256" key="2">
    <source>
        <dbReference type="ARBA" id="ARBA00022803"/>
    </source>
</evidence>
<feature type="repeat" description="TPR" evidence="3">
    <location>
        <begin position="1035"/>
        <end position="1068"/>
    </location>
</feature>
<dbReference type="InterPro" id="IPR011990">
    <property type="entry name" value="TPR-like_helical_dom_sf"/>
</dbReference>
<feature type="repeat" description="TPR" evidence="3">
    <location>
        <begin position="899"/>
        <end position="932"/>
    </location>
</feature>
<dbReference type="Gene3D" id="1.25.40.10">
    <property type="entry name" value="Tetratricopeptide repeat domain"/>
    <property type="match status" value="5"/>
</dbReference>
<feature type="repeat" description="TPR" evidence="3">
    <location>
        <begin position="1069"/>
        <end position="1102"/>
    </location>
</feature>
<feature type="compositionally biased region" description="Basic and acidic residues" evidence="5">
    <location>
        <begin position="412"/>
        <end position="436"/>
    </location>
</feature>
<dbReference type="Pfam" id="PF14559">
    <property type="entry name" value="TPR_19"/>
    <property type="match status" value="2"/>
</dbReference>
<evidence type="ECO:0000256" key="6">
    <source>
        <dbReference type="SAM" id="Phobius"/>
    </source>
</evidence>
<feature type="region of interest" description="Disordered" evidence="5">
    <location>
        <begin position="95"/>
        <end position="119"/>
    </location>
</feature>
<dbReference type="Pfam" id="PF13432">
    <property type="entry name" value="TPR_16"/>
    <property type="match status" value="2"/>
</dbReference>
<evidence type="ECO:0000313" key="8">
    <source>
        <dbReference type="Proteomes" id="UP000464374"/>
    </source>
</evidence>
<dbReference type="AlphaFoldDB" id="A0A6P1XXD1"/>
<feature type="compositionally biased region" description="Basic and acidic residues" evidence="5">
    <location>
        <begin position="446"/>
        <end position="456"/>
    </location>
</feature>
<dbReference type="Pfam" id="PF13181">
    <property type="entry name" value="TPR_8"/>
    <property type="match status" value="1"/>
</dbReference>
<evidence type="ECO:0000256" key="4">
    <source>
        <dbReference type="SAM" id="Coils"/>
    </source>
</evidence>
<feature type="repeat" description="TPR" evidence="3">
    <location>
        <begin position="865"/>
        <end position="898"/>
    </location>
</feature>
<sequence>MNDLHKYLIGTAAGIVLCLLIWGGYSLIFGRKGTNNIPISKNELNGDAMGTSPGRSSDILGNNGVFVPENDNNELTQEQQERLLAAQAANESLTKKYDPQDGSNVQNQQSLSNGQADGTGDAYQGVFGYDTLALNRGTQEQEAVREIGNQKLEEGRNKVRAHIVQGKNAAQKNQLGNALTAFERADEAMPDDKDFEASSYYDIASSLFLLSKTVPDVQTAQKARDEAERYIKKSLAARNNTDARELYSNIIAEHQKAAEAKRQQALLAQQQAAERARKEDQAQQQRRQVVELIGQGKNAVNKRQLNNAVSSFDKAAASMPDHKQFASDSYAEMADAMLNLAQRLSDPNDVQISLNKAENYIKAALAAQNSSGARNLYAKILDARKEQERLAQTRAEAQRKQQEQAAQAAAQKKAEEQRKEQERLAQARAEAQRKQQEQAAQAAAQKKAEEQRKAQERLAQARAEAQRKQQEQAAQAAAQKKAEEQRKEQERLAQARAEAQRKQQEKPKTAAYKQVENLIAQGTAAAQRKQLSNAVLALDRAGRIMPKDNDFAEESYRKMADAMFGLAENSTDKQTKASALKKANEYIKKGLAAKNTSESQALAAKITNAQSALQAQASPSAKPQAAQQTAASRQAQSTVPQKNNAANNAGAQAAAQARAAAAQAEAAQKAQAELLAKKHEVDALVQQGKKSAASGNFAAAQSAFSKAAAQMPSGDTSFTAEQYREMAEAMYSLSNNSPANRGQALNEASGYIKKSLAAKNDDAKAHYVYSQIADAQNNAALAVQELESARRFDPQNAQYNYELGRKYFAQKKYPQARSCFEQAVKSNPQFEAAFFNLGMTHKVMNANDAALTAFSKAATLKPDYVRAWIEIARMQDKKRNYSEAINNYRKALSLEPSNTSALKEMAQVYSKQKDAKQAERYFKEALALGDTDPVTYYNLAAVQLELGKVTEALQNAQKALAGNDKDARFLYTYGLALEKNNRLREAEDYYARSVAADGQYGKPRINLGRIQLEAGRLDSAEEHLLAAYRAEASNFEVNINLGKLYGLKHEYGKAIDYYTNAIKIMPNNIDARQNLAAVYLSAGLKENARDTYQTIIKTNPQAWDSYYELGKVYISLDNKAEAKAIFEQLLKQRPNDRHAAEVKKLLVNL</sequence>
<dbReference type="SMART" id="SM00671">
    <property type="entry name" value="SEL1"/>
    <property type="match status" value="5"/>
</dbReference>
<dbReference type="KEGG" id="trz:GWP43_00200"/>
<feature type="compositionally biased region" description="Basic and acidic residues" evidence="5">
    <location>
        <begin position="480"/>
        <end position="508"/>
    </location>
</feature>
<feature type="repeat" description="TPR" evidence="3">
    <location>
        <begin position="933"/>
        <end position="966"/>
    </location>
</feature>